<reference evidence="6" key="1">
    <citation type="journal article" date="2020" name="bioRxiv">
        <title>A rank-normalized archaeal taxonomy based on genome phylogeny resolves widespread incomplete and uneven classifications.</title>
        <authorList>
            <person name="Rinke C."/>
            <person name="Chuvochina M."/>
            <person name="Mussig A.J."/>
            <person name="Chaumeil P.-A."/>
            <person name="Waite D.W."/>
            <person name="Whitman W.B."/>
            <person name="Parks D.H."/>
            <person name="Hugenholtz P."/>
        </authorList>
    </citation>
    <scope>NUCLEOTIDE SEQUENCE</scope>
    <source>
        <strain evidence="6">UBA8839</strain>
    </source>
</reference>
<dbReference type="AlphaFoldDB" id="A0A832SR47"/>
<dbReference type="InterPro" id="IPR036188">
    <property type="entry name" value="FAD/NAD-bd_sf"/>
</dbReference>
<dbReference type="PANTHER" id="PTHR13847:SF286">
    <property type="entry name" value="D-AMINO ACID DEHYDROGENASE"/>
    <property type="match status" value="1"/>
</dbReference>
<accession>A0A832SR47</accession>
<dbReference type="Proteomes" id="UP000651120">
    <property type="component" value="Unassembled WGS sequence"/>
</dbReference>
<dbReference type="Pfam" id="PF01266">
    <property type="entry name" value="DAO"/>
    <property type="match status" value="1"/>
</dbReference>
<protein>
    <submittedName>
        <fullName evidence="6">FAD-binding oxidoreductase</fullName>
    </submittedName>
</protein>
<dbReference type="PANTHER" id="PTHR13847">
    <property type="entry name" value="SARCOSINE DEHYDROGENASE-RELATED"/>
    <property type="match status" value="1"/>
</dbReference>
<dbReference type="GO" id="GO:0005737">
    <property type="term" value="C:cytoplasm"/>
    <property type="evidence" value="ECO:0007669"/>
    <property type="project" value="TreeGrafter"/>
</dbReference>
<feature type="domain" description="FAD dependent oxidoreductase" evidence="5">
    <location>
        <begin position="142"/>
        <end position="303"/>
    </location>
</feature>
<evidence type="ECO:0000313" key="7">
    <source>
        <dbReference type="Proteomes" id="UP000651120"/>
    </source>
</evidence>
<dbReference type="GeneID" id="1465795"/>
<evidence type="ECO:0000256" key="3">
    <source>
        <dbReference type="ARBA" id="ARBA00022630"/>
    </source>
</evidence>
<dbReference type="OMA" id="LAPYECY"/>
<dbReference type="SUPFAM" id="SSF51905">
    <property type="entry name" value="FAD/NAD(P)-binding domain"/>
    <property type="match status" value="1"/>
</dbReference>
<dbReference type="Gene3D" id="3.50.50.60">
    <property type="entry name" value="FAD/NAD(P)-binding domain"/>
    <property type="match status" value="2"/>
</dbReference>
<evidence type="ECO:0000313" key="6">
    <source>
        <dbReference type="EMBL" id="HII46416.1"/>
    </source>
</evidence>
<dbReference type="EMBL" id="DUJP01000012">
    <property type="protein sequence ID" value="HII46416.1"/>
    <property type="molecule type" value="Genomic_DNA"/>
</dbReference>
<name>A0A832SR47_9CREN</name>
<comment type="caution">
    <text evidence="6">The sequence shown here is derived from an EMBL/GenBank/DDBJ whole genome shotgun (WGS) entry which is preliminary data.</text>
</comment>
<comment type="similarity">
    <text evidence="2">Belongs to the DadA oxidoreductase family.</text>
</comment>
<evidence type="ECO:0000256" key="4">
    <source>
        <dbReference type="ARBA" id="ARBA00023002"/>
    </source>
</evidence>
<keyword evidence="3" id="KW-0285">Flavoprotein</keyword>
<evidence type="ECO:0000256" key="1">
    <source>
        <dbReference type="ARBA" id="ARBA00001974"/>
    </source>
</evidence>
<dbReference type="Gene3D" id="3.30.9.10">
    <property type="entry name" value="D-Amino Acid Oxidase, subunit A, domain 2"/>
    <property type="match status" value="1"/>
</dbReference>
<gene>
    <name evidence="6" type="ORF">HA333_02875</name>
</gene>
<evidence type="ECO:0000259" key="5">
    <source>
        <dbReference type="Pfam" id="PF01266"/>
    </source>
</evidence>
<comment type="cofactor">
    <cofactor evidence="1">
        <name>FAD</name>
        <dbReference type="ChEBI" id="CHEBI:57692"/>
    </cofactor>
</comment>
<organism evidence="6 7">
    <name type="scientific">Pyrobaculum aerophilum</name>
    <dbReference type="NCBI Taxonomy" id="13773"/>
    <lineage>
        <taxon>Archaea</taxon>
        <taxon>Thermoproteota</taxon>
        <taxon>Thermoprotei</taxon>
        <taxon>Thermoproteales</taxon>
        <taxon>Thermoproteaceae</taxon>
        <taxon>Pyrobaculum</taxon>
    </lineage>
</organism>
<dbReference type="RefSeq" id="WP_011008022.1">
    <property type="nucleotide sequence ID" value="NZ_DAIOPL010000029.1"/>
</dbReference>
<sequence>MKAVILGGGIAGVFTAHFLKERGFEVVGIGGEVTYPLASLVLTTSMPFREDVELARRSLEIYRRFAEPREVVSVDILPRWVDLSNISHIPHEVVDRVDGVRLSPDEIAVITKDYLIPVRAIVSSLRKALKFSNSYGFLKADGRRVYVIADGRRIEGDVIVLAAGYRNSIIAREAGIELPLAPYECYAVAFIVGRKVWRYSIGDYVLGWYGRPTMPPIYIAGNGCGKYGEGSPPNYTKRMANLISQRIGTAIPLFLKVGYCEVGPHGGPLYGKHPLFDNLYILGGFNGYGSMVGPALAERLADLLEGRGIDDEFRIERAPKAQFDPCQVAERHDWGAVLLRNT</sequence>
<keyword evidence="4" id="KW-0560">Oxidoreductase</keyword>
<evidence type="ECO:0000256" key="2">
    <source>
        <dbReference type="ARBA" id="ARBA00009410"/>
    </source>
</evidence>
<dbReference type="InterPro" id="IPR006076">
    <property type="entry name" value="FAD-dep_OxRdtase"/>
</dbReference>
<proteinExistence type="inferred from homology"/>
<dbReference type="GO" id="GO:0016491">
    <property type="term" value="F:oxidoreductase activity"/>
    <property type="evidence" value="ECO:0007669"/>
    <property type="project" value="UniProtKB-KW"/>
</dbReference>